<evidence type="ECO:0000256" key="1">
    <source>
        <dbReference type="SAM" id="MobiDB-lite"/>
    </source>
</evidence>
<proteinExistence type="predicted"/>
<organism evidence="2 3">
    <name type="scientific">Rubroshorea leprosula</name>
    <dbReference type="NCBI Taxonomy" id="152421"/>
    <lineage>
        <taxon>Eukaryota</taxon>
        <taxon>Viridiplantae</taxon>
        <taxon>Streptophyta</taxon>
        <taxon>Embryophyta</taxon>
        <taxon>Tracheophyta</taxon>
        <taxon>Spermatophyta</taxon>
        <taxon>Magnoliopsida</taxon>
        <taxon>eudicotyledons</taxon>
        <taxon>Gunneridae</taxon>
        <taxon>Pentapetalae</taxon>
        <taxon>rosids</taxon>
        <taxon>malvids</taxon>
        <taxon>Malvales</taxon>
        <taxon>Dipterocarpaceae</taxon>
        <taxon>Rubroshorea</taxon>
    </lineage>
</organism>
<evidence type="ECO:0000313" key="2">
    <source>
        <dbReference type="EMBL" id="GKV50582.1"/>
    </source>
</evidence>
<keyword evidence="3" id="KW-1185">Reference proteome</keyword>
<accession>A0AAV5MM45</accession>
<dbReference type="Proteomes" id="UP001054252">
    <property type="component" value="Unassembled WGS sequence"/>
</dbReference>
<sequence>MISSSPTPAFHVKPTFQTIPVAHHDPRRRVSIGTGERKARSTNQRWR</sequence>
<evidence type="ECO:0000313" key="3">
    <source>
        <dbReference type="Proteomes" id="UP001054252"/>
    </source>
</evidence>
<name>A0AAV5MM45_9ROSI</name>
<comment type="caution">
    <text evidence="2">The sequence shown here is derived from an EMBL/GenBank/DDBJ whole genome shotgun (WGS) entry which is preliminary data.</text>
</comment>
<dbReference type="EMBL" id="BPVZ01000379">
    <property type="protein sequence ID" value="GKV50582.1"/>
    <property type="molecule type" value="Genomic_DNA"/>
</dbReference>
<feature type="region of interest" description="Disordered" evidence="1">
    <location>
        <begin position="21"/>
        <end position="47"/>
    </location>
</feature>
<protein>
    <submittedName>
        <fullName evidence="2">Uncharacterized protein</fullName>
    </submittedName>
</protein>
<reference evidence="2 3" key="1">
    <citation type="journal article" date="2021" name="Commun. Biol.">
        <title>The genome of Shorea leprosula (Dipterocarpaceae) highlights the ecological relevance of drought in aseasonal tropical rainforests.</title>
        <authorList>
            <person name="Ng K.K.S."/>
            <person name="Kobayashi M.J."/>
            <person name="Fawcett J.A."/>
            <person name="Hatakeyama M."/>
            <person name="Paape T."/>
            <person name="Ng C.H."/>
            <person name="Ang C.C."/>
            <person name="Tnah L.H."/>
            <person name="Lee C.T."/>
            <person name="Nishiyama T."/>
            <person name="Sese J."/>
            <person name="O'Brien M.J."/>
            <person name="Copetti D."/>
            <person name="Mohd Noor M.I."/>
            <person name="Ong R.C."/>
            <person name="Putra M."/>
            <person name="Sireger I.Z."/>
            <person name="Indrioko S."/>
            <person name="Kosugi Y."/>
            <person name="Izuno A."/>
            <person name="Isagi Y."/>
            <person name="Lee S.L."/>
            <person name="Shimizu K.K."/>
        </authorList>
    </citation>
    <scope>NUCLEOTIDE SEQUENCE [LARGE SCALE GENOMIC DNA]</scope>
    <source>
        <strain evidence="2">214</strain>
    </source>
</reference>
<gene>
    <name evidence="2" type="ORF">SLEP1_g57285</name>
</gene>
<dbReference type="AlphaFoldDB" id="A0AAV5MM45"/>